<reference evidence="1" key="1">
    <citation type="submission" date="2014-11" db="EMBL/GenBank/DDBJ databases">
        <authorList>
            <person name="Amaro Gonzalez C."/>
        </authorList>
    </citation>
    <scope>NUCLEOTIDE SEQUENCE</scope>
</reference>
<proteinExistence type="predicted"/>
<protein>
    <submittedName>
        <fullName evidence="1">Uncharacterized protein</fullName>
    </submittedName>
</protein>
<organism evidence="1">
    <name type="scientific">Anguilla anguilla</name>
    <name type="common">European freshwater eel</name>
    <name type="synonym">Muraena anguilla</name>
    <dbReference type="NCBI Taxonomy" id="7936"/>
    <lineage>
        <taxon>Eukaryota</taxon>
        <taxon>Metazoa</taxon>
        <taxon>Chordata</taxon>
        <taxon>Craniata</taxon>
        <taxon>Vertebrata</taxon>
        <taxon>Euteleostomi</taxon>
        <taxon>Actinopterygii</taxon>
        <taxon>Neopterygii</taxon>
        <taxon>Teleostei</taxon>
        <taxon>Anguilliformes</taxon>
        <taxon>Anguillidae</taxon>
        <taxon>Anguilla</taxon>
    </lineage>
</organism>
<name>A0A0E9PEG8_ANGAN</name>
<evidence type="ECO:0000313" key="1">
    <source>
        <dbReference type="EMBL" id="JAH02470.1"/>
    </source>
</evidence>
<dbReference type="AlphaFoldDB" id="A0A0E9PEG8"/>
<accession>A0A0E9PEG8</accession>
<reference evidence="1" key="2">
    <citation type="journal article" date="2015" name="Fish Shellfish Immunol.">
        <title>Early steps in the European eel (Anguilla anguilla)-Vibrio vulnificus interaction in the gills: Role of the RtxA13 toxin.</title>
        <authorList>
            <person name="Callol A."/>
            <person name="Pajuelo D."/>
            <person name="Ebbesson L."/>
            <person name="Teles M."/>
            <person name="MacKenzie S."/>
            <person name="Amaro C."/>
        </authorList>
    </citation>
    <scope>NUCLEOTIDE SEQUENCE</scope>
</reference>
<dbReference type="EMBL" id="GBXM01106107">
    <property type="protein sequence ID" value="JAH02470.1"/>
    <property type="molecule type" value="Transcribed_RNA"/>
</dbReference>
<sequence length="42" mass="4758">MCLCVKHTMKNFNTVHPSVICTRLSKMCARAELERVLDPIPA</sequence>